<evidence type="ECO:0000256" key="13">
    <source>
        <dbReference type="SAM" id="Coils"/>
    </source>
</evidence>
<feature type="coiled-coil region" evidence="13">
    <location>
        <begin position="93"/>
        <end position="142"/>
    </location>
</feature>
<dbReference type="GO" id="GO:0003352">
    <property type="term" value="P:regulation of cilium movement"/>
    <property type="evidence" value="ECO:0007669"/>
    <property type="project" value="TreeGrafter"/>
</dbReference>
<sequence length="336" mass="39017">MPRRSKKGGGGSQTEEERLLLQQRRAQTEEEVTRQREEMLTLFLKDKLKKDQRNTEVNLLKINDQWRTILRQSKGAELRGDLMVLSQTFEGHVDILDNIIETLVRELRDAERQCAQARRAHLQNMDELRTQQEKQLMVLQQLWDTNMQELISGFNHDKSVRLHSAPRWANNSVTPNTRAHPLRTGALWVLAHLLQMFHPAKLLRLKQKLRSDQLTEESVQLDLTAKVTQVKQKTRELREQLGQMQKATKKQLLDVTVRSDEASKELQAVVAKVRQLPARLAARTARLASHRVRVLVQGQKVLRMAKLCHQLENKQGVSWFCGEEADIPEKVRKPHF</sequence>
<keyword evidence="3" id="KW-0282">Flagellum</keyword>
<evidence type="ECO:0000256" key="8">
    <source>
        <dbReference type="ARBA" id="ARBA00037841"/>
    </source>
</evidence>
<reference evidence="16 17" key="1">
    <citation type="journal article" date="2011" name="Genome Biol. Evol.">
        <title>Integration of the genetic map and genome assembly of fugu facilitates insights into distinct features of genome evolution in teleosts and mammals.</title>
        <authorList>
            <person name="Kai W."/>
            <person name="Kikuchi K."/>
            <person name="Tohari S."/>
            <person name="Chew A.K."/>
            <person name="Tay A."/>
            <person name="Fujiwara A."/>
            <person name="Hosoya S."/>
            <person name="Suetake H."/>
            <person name="Naruse K."/>
            <person name="Brenner S."/>
            <person name="Suzuki Y."/>
            <person name="Venkatesh B."/>
        </authorList>
    </citation>
    <scope>NUCLEOTIDE SEQUENCE [LARGE SCALE GENOMIC DNA]</scope>
</reference>
<evidence type="ECO:0000313" key="16">
    <source>
        <dbReference type="Ensembl" id="ENSTRUP00000029417.3"/>
    </source>
</evidence>
<comment type="function">
    <text evidence="12">Component of the nexin-dynein regulatory complex (N-DRC), a key regulator of ciliary/flagellar motility which maintains the alignment and integrity of the distal axoneme and regulates microtubule sliding in motile axonemes. Plays a critical role in the assembly of N-DRC and also stabilizes the assembly of multiple inner dynein arms and radial spokes. Coassembles with DRC1 to form a central scaffold needed for assembly of the N-DRC and its attachment to the outer doublet microtubules.</text>
</comment>
<dbReference type="STRING" id="31033.ENSTRUP00000029417"/>
<accession>H2TXK8</accession>
<dbReference type="AlphaFoldDB" id="H2TXK8"/>
<feature type="domain" description="Dynein regulatory complex protein 1/2 N-terminal" evidence="15">
    <location>
        <begin position="25"/>
        <end position="124"/>
    </location>
</feature>
<evidence type="ECO:0000256" key="10">
    <source>
        <dbReference type="ARBA" id="ARBA00040899"/>
    </source>
</evidence>
<dbReference type="HOGENOM" id="CLU_026536_0_0_1"/>
<evidence type="ECO:0000256" key="6">
    <source>
        <dbReference type="ARBA" id="ARBA00023212"/>
    </source>
</evidence>
<keyword evidence="17" id="KW-1185">Reference proteome</keyword>
<dbReference type="Ensembl" id="ENSTRUT00000029534.3">
    <property type="protein sequence ID" value="ENSTRUP00000029417.3"/>
    <property type="gene ID" value="ENSTRUG00000011636.3"/>
</dbReference>
<evidence type="ECO:0000256" key="14">
    <source>
        <dbReference type="SAM" id="MobiDB-lite"/>
    </source>
</evidence>
<comment type="similarity">
    <text evidence="9">Belongs to the DRC2 family.</text>
</comment>
<dbReference type="OMA" id="HIFINEP"/>
<dbReference type="GeneTree" id="ENSGT00940000168627"/>
<evidence type="ECO:0000256" key="3">
    <source>
        <dbReference type="ARBA" id="ARBA00022846"/>
    </source>
</evidence>
<evidence type="ECO:0000259" key="15">
    <source>
        <dbReference type="Pfam" id="PF14772"/>
    </source>
</evidence>
<dbReference type="GO" id="GO:0060285">
    <property type="term" value="P:cilium-dependent cell motility"/>
    <property type="evidence" value="ECO:0007669"/>
    <property type="project" value="TreeGrafter"/>
</dbReference>
<dbReference type="GO" id="GO:0005858">
    <property type="term" value="C:axonemal dynein complex"/>
    <property type="evidence" value="ECO:0007669"/>
    <property type="project" value="InterPro"/>
</dbReference>
<keyword evidence="6" id="KW-0206">Cytoskeleton</keyword>
<dbReference type="GO" id="GO:0070286">
    <property type="term" value="P:axonemal dynein complex assembly"/>
    <property type="evidence" value="ECO:0007669"/>
    <property type="project" value="InterPro"/>
</dbReference>
<evidence type="ECO:0000256" key="4">
    <source>
        <dbReference type="ARBA" id="ARBA00023054"/>
    </source>
</evidence>
<organism evidence="16 17">
    <name type="scientific">Takifugu rubripes</name>
    <name type="common">Japanese pufferfish</name>
    <name type="synonym">Fugu rubripes</name>
    <dbReference type="NCBI Taxonomy" id="31033"/>
    <lineage>
        <taxon>Eukaryota</taxon>
        <taxon>Metazoa</taxon>
        <taxon>Chordata</taxon>
        <taxon>Craniata</taxon>
        <taxon>Vertebrata</taxon>
        <taxon>Euteleostomi</taxon>
        <taxon>Actinopterygii</taxon>
        <taxon>Neopterygii</taxon>
        <taxon>Teleostei</taxon>
        <taxon>Neoteleostei</taxon>
        <taxon>Acanthomorphata</taxon>
        <taxon>Eupercaria</taxon>
        <taxon>Tetraodontiformes</taxon>
        <taxon>Tetradontoidea</taxon>
        <taxon>Tetraodontidae</taxon>
        <taxon>Takifugu</taxon>
    </lineage>
</organism>
<keyword evidence="5" id="KW-0969">Cilium</keyword>
<name>H2TXK8_TAKRU</name>
<dbReference type="PANTHER" id="PTHR21625:SF0">
    <property type="entry name" value="DYNEIN REGULATORY COMPLEX SUBUNIT 2"/>
    <property type="match status" value="1"/>
</dbReference>
<dbReference type="Proteomes" id="UP000005226">
    <property type="component" value="Chromosome 2"/>
</dbReference>
<dbReference type="PANTHER" id="PTHR21625">
    <property type="entry name" value="NYD-SP28 PROTEIN"/>
    <property type="match status" value="1"/>
</dbReference>
<evidence type="ECO:0000256" key="5">
    <source>
        <dbReference type="ARBA" id="ARBA00023069"/>
    </source>
</evidence>
<comment type="subcellular location">
    <subcellularLocation>
        <location evidence="1">Cytoplasm</location>
        <location evidence="1">Cytoskeleton</location>
        <location evidence="1">Flagellum axoneme</location>
    </subcellularLocation>
    <subcellularLocation>
        <location evidence="8">Cytoplasm</location>
        <location evidence="8">Cytoskeleton</location>
        <location evidence="8">Flagellum basal body</location>
    </subcellularLocation>
</comment>
<evidence type="ECO:0000256" key="7">
    <source>
        <dbReference type="ARBA" id="ARBA00023273"/>
    </source>
</evidence>
<dbReference type="InterPro" id="IPR039750">
    <property type="entry name" value="DRC1/DRC2"/>
</dbReference>
<evidence type="ECO:0000313" key="17">
    <source>
        <dbReference type="Proteomes" id="UP000005226"/>
    </source>
</evidence>
<feature type="region of interest" description="Disordered" evidence="14">
    <location>
        <begin position="1"/>
        <end position="32"/>
    </location>
</feature>
<proteinExistence type="inferred from homology"/>
<dbReference type="InParanoid" id="H2TXK8"/>
<dbReference type="Pfam" id="PF14772">
    <property type="entry name" value="NYD-SP28"/>
    <property type="match status" value="1"/>
</dbReference>
<evidence type="ECO:0000256" key="1">
    <source>
        <dbReference type="ARBA" id="ARBA00004611"/>
    </source>
</evidence>
<keyword evidence="2" id="KW-0963">Cytoplasm</keyword>
<keyword evidence="7" id="KW-0966">Cell projection</keyword>
<dbReference type="InterPro" id="IPR039505">
    <property type="entry name" value="DRC1/2_N"/>
</dbReference>
<evidence type="ECO:0000256" key="11">
    <source>
        <dbReference type="ARBA" id="ARBA00041517"/>
    </source>
</evidence>
<evidence type="ECO:0000256" key="9">
    <source>
        <dbReference type="ARBA" id="ARBA00038424"/>
    </source>
</evidence>
<reference evidence="16" key="2">
    <citation type="submission" date="2025-08" db="UniProtKB">
        <authorList>
            <consortium name="Ensembl"/>
        </authorList>
    </citation>
    <scope>IDENTIFICATION</scope>
</reference>
<evidence type="ECO:0000256" key="2">
    <source>
        <dbReference type="ARBA" id="ARBA00022490"/>
    </source>
</evidence>
<keyword evidence="4 13" id="KW-0175">Coiled coil</keyword>
<evidence type="ECO:0000256" key="12">
    <source>
        <dbReference type="ARBA" id="ARBA00045865"/>
    </source>
</evidence>
<protein>
    <recommendedName>
        <fullName evidence="10">Dynein regulatory complex subunit 2</fullName>
    </recommendedName>
    <alternativeName>
        <fullName evidence="11">Coiled-coil domain-containing protein 65</fullName>
    </alternativeName>
</protein>
<reference evidence="16" key="3">
    <citation type="submission" date="2025-09" db="UniProtKB">
        <authorList>
            <consortium name="Ensembl"/>
        </authorList>
    </citation>
    <scope>IDENTIFICATION</scope>
</reference>